<evidence type="ECO:0000256" key="1">
    <source>
        <dbReference type="ARBA" id="ARBA00023239"/>
    </source>
</evidence>
<dbReference type="GO" id="GO:0016787">
    <property type="term" value="F:hydrolase activity"/>
    <property type="evidence" value="ECO:0007669"/>
    <property type="project" value="InterPro"/>
</dbReference>
<keyword evidence="4" id="KW-1185">Reference proteome</keyword>
<dbReference type="InterPro" id="IPR006680">
    <property type="entry name" value="Amidohydro-rel"/>
</dbReference>
<dbReference type="GO" id="GO:0016831">
    <property type="term" value="F:carboxy-lyase activity"/>
    <property type="evidence" value="ECO:0007669"/>
    <property type="project" value="InterPro"/>
</dbReference>
<feature type="domain" description="Amidohydrolase-related" evidence="2">
    <location>
        <begin position="63"/>
        <end position="251"/>
    </location>
</feature>
<reference evidence="3 4" key="1">
    <citation type="submission" date="2016-10" db="EMBL/GenBank/DDBJ databases">
        <authorList>
            <person name="de Groot N.N."/>
        </authorList>
    </citation>
    <scope>NUCLEOTIDE SEQUENCE [LARGE SCALE GENOMIC DNA]</scope>
    <source>
        <strain evidence="3 4">CGMCC 1.9159</strain>
    </source>
</reference>
<dbReference type="GO" id="GO:0019748">
    <property type="term" value="P:secondary metabolic process"/>
    <property type="evidence" value="ECO:0007669"/>
    <property type="project" value="TreeGrafter"/>
</dbReference>
<dbReference type="Gene3D" id="3.20.20.140">
    <property type="entry name" value="Metal-dependent hydrolases"/>
    <property type="match status" value="1"/>
</dbReference>
<dbReference type="PANTHER" id="PTHR21240:SF28">
    <property type="entry name" value="ISO-OROTATE DECARBOXYLASE (EUROFUNG)"/>
    <property type="match status" value="1"/>
</dbReference>
<dbReference type="InterPro" id="IPR032466">
    <property type="entry name" value="Metal_Hydrolase"/>
</dbReference>
<dbReference type="RefSeq" id="WP_093252145.1">
    <property type="nucleotide sequence ID" value="NZ_FNGP01000004.1"/>
</dbReference>
<sequence>MAELHPLARVAHVVDVHAHVGPYFFHMGQRDLAASQRLCDRWGITRQLVSHARGVFHDAREGNEELARALEGHDTFRGYVVINQRDLDTAARELDRWLRPDSPFVGVKVHTHYPRTTMASPQIRDALRLLDEHAATLLIHTWGDDVLQLAAAMRGLDRIKVIAGHMGADRWDLACEAATANPNLYLEPSCSVALAGQMRHVMRHAPRGQVLFGTDASLLDPVVAFGQVAAADLGADELEDVMWRNAVALFGDSLELG</sequence>
<dbReference type="STRING" id="686624.SAMN04488242_2223"/>
<name>A0A1G9LPA4_9ACTN</name>
<evidence type="ECO:0000259" key="2">
    <source>
        <dbReference type="Pfam" id="PF04909"/>
    </source>
</evidence>
<keyword evidence="1" id="KW-0456">Lyase</keyword>
<accession>A0A1G9LPA4</accession>
<evidence type="ECO:0000313" key="4">
    <source>
        <dbReference type="Proteomes" id="UP000199475"/>
    </source>
</evidence>
<organism evidence="3 4">
    <name type="scientific">Tessaracoccus oleiagri</name>
    <dbReference type="NCBI Taxonomy" id="686624"/>
    <lineage>
        <taxon>Bacteria</taxon>
        <taxon>Bacillati</taxon>
        <taxon>Actinomycetota</taxon>
        <taxon>Actinomycetes</taxon>
        <taxon>Propionibacteriales</taxon>
        <taxon>Propionibacteriaceae</taxon>
        <taxon>Tessaracoccus</taxon>
    </lineage>
</organism>
<dbReference type="SUPFAM" id="SSF51556">
    <property type="entry name" value="Metallo-dependent hydrolases"/>
    <property type="match status" value="1"/>
</dbReference>
<evidence type="ECO:0000313" key="3">
    <source>
        <dbReference type="EMBL" id="SDL63746.1"/>
    </source>
</evidence>
<dbReference type="Pfam" id="PF04909">
    <property type="entry name" value="Amidohydro_2"/>
    <property type="match status" value="1"/>
</dbReference>
<dbReference type="AlphaFoldDB" id="A0A1G9LPA4"/>
<dbReference type="PANTHER" id="PTHR21240">
    <property type="entry name" value="2-AMINO-3-CARBOXYLMUCONATE-6-SEMIALDEHYDE DECARBOXYLASE"/>
    <property type="match status" value="1"/>
</dbReference>
<gene>
    <name evidence="3" type="ORF">SAMN04488242_2223</name>
</gene>
<dbReference type="Proteomes" id="UP000199475">
    <property type="component" value="Unassembled WGS sequence"/>
</dbReference>
<dbReference type="EMBL" id="FNGP01000004">
    <property type="protein sequence ID" value="SDL63746.1"/>
    <property type="molecule type" value="Genomic_DNA"/>
</dbReference>
<dbReference type="OrthoDB" id="8673173at2"/>
<protein>
    <recommendedName>
        <fullName evidence="2">Amidohydrolase-related domain-containing protein</fullName>
    </recommendedName>
</protein>
<proteinExistence type="predicted"/>
<dbReference type="GO" id="GO:0005737">
    <property type="term" value="C:cytoplasm"/>
    <property type="evidence" value="ECO:0007669"/>
    <property type="project" value="TreeGrafter"/>
</dbReference>
<dbReference type="InterPro" id="IPR032465">
    <property type="entry name" value="ACMSD"/>
</dbReference>